<dbReference type="CDD" id="cd00586">
    <property type="entry name" value="4HBT"/>
    <property type="match status" value="1"/>
</dbReference>
<dbReference type="GO" id="GO:0047617">
    <property type="term" value="F:fatty acyl-CoA hydrolase activity"/>
    <property type="evidence" value="ECO:0007669"/>
    <property type="project" value="TreeGrafter"/>
</dbReference>
<dbReference type="AlphaFoldDB" id="A0AAP6MJJ4"/>
<dbReference type="PANTHER" id="PTHR31793:SF24">
    <property type="entry name" value="LONG-CHAIN ACYL-COA THIOESTERASE FADM"/>
    <property type="match status" value="1"/>
</dbReference>
<name>A0AAP6MJJ4_9GAMM</name>
<dbReference type="Proteomes" id="UP001302316">
    <property type="component" value="Unassembled WGS sequence"/>
</dbReference>
<dbReference type="PANTHER" id="PTHR31793">
    <property type="entry name" value="4-HYDROXYBENZOYL-COA THIOESTERASE FAMILY MEMBER"/>
    <property type="match status" value="1"/>
</dbReference>
<sequence length="147" mass="16491">MYEKDYEIRWVDLDPNGHMRHSAYLDYGAQIRLSALADGGLTMAAMAKHGVGPVLFKESIEYHREIRGGETIRVGTELTGMSSNGKHWRMRHVIKKADGEVAAVIEVQGAWLDLRARRIAPAPAEVQTVVAELPKAEDYQVFDSSRR</sequence>
<gene>
    <name evidence="1" type="ORF">VCB98_03595</name>
</gene>
<evidence type="ECO:0000313" key="2">
    <source>
        <dbReference type="Proteomes" id="UP001302316"/>
    </source>
</evidence>
<comment type="caution">
    <text evidence="1">The sequence shown here is derived from an EMBL/GenBank/DDBJ whole genome shotgun (WGS) entry which is preliminary data.</text>
</comment>
<dbReference type="InterPro" id="IPR050563">
    <property type="entry name" value="4-hydroxybenzoyl-CoA_TE"/>
</dbReference>
<dbReference type="EMBL" id="JAYGII010000004">
    <property type="protein sequence ID" value="MEA5444899.1"/>
    <property type="molecule type" value="Genomic_DNA"/>
</dbReference>
<accession>A0AAP6MJJ4</accession>
<evidence type="ECO:0000313" key="1">
    <source>
        <dbReference type="EMBL" id="MEA5444899.1"/>
    </source>
</evidence>
<dbReference type="Gene3D" id="3.10.129.10">
    <property type="entry name" value="Hotdog Thioesterase"/>
    <property type="match status" value="1"/>
</dbReference>
<dbReference type="SUPFAM" id="SSF54637">
    <property type="entry name" value="Thioesterase/thiol ester dehydrase-isomerase"/>
    <property type="match status" value="1"/>
</dbReference>
<organism evidence="1 2">
    <name type="scientific">Natronospira elongata</name>
    <dbReference type="NCBI Taxonomy" id="3110268"/>
    <lineage>
        <taxon>Bacteria</taxon>
        <taxon>Pseudomonadati</taxon>
        <taxon>Pseudomonadota</taxon>
        <taxon>Gammaproteobacteria</taxon>
        <taxon>Natronospirales</taxon>
        <taxon>Natronospiraceae</taxon>
        <taxon>Natronospira</taxon>
    </lineage>
</organism>
<protein>
    <submittedName>
        <fullName evidence="1">Acyl-CoA thioesterase</fullName>
        <ecNumber evidence="1">3.1.2.-</ecNumber>
    </submittedName>
</protein>
<dbReference type="RefSeq" id="WP_346050531.1">
    <property type="nucleotide sequence ID" value="NZ_JAYGII010000004.1"/>
</dbReference>
<dbReference type="Pfam" id="PF13279">
    <property type="entry name" value="4HBT_2"/>
    <property type="match status" value="1"/>
</dbReference>
<keyword evidence="2" id="KW-1185">Reference proteome</keyword>
<proteinExistence type="predicted"/>
<dbReference type="EC" id="3.1.2.-" evidence="1"/>
<dbReference type="InterPro" id="IPR029069">
    <property type="entry name" value="HotDog_dom_sf"/>
</dbReference>
<keyword evidence="1" id="KW-0378">Hydrolase</keyword>
<reference evidence="1 2" key="1">
    <citation type="submission" date="2023-12" db="EMBL/GenBank/DDBJ databases">
        <title>Whole-genome sequencing of halo(alkali)philic microorganisms from hypersaline lakes.</title>
        <authorList>
            <person name="Sorokin D.Y."/>
            <person name="Merkel A.Y."/>
            <person name="Messina E."/>
            <person name="Yakimov M."/>
        </authorList>
    </citation>
    <scope>NUCLEOTIDE SEQUENCE [LARGE SCALE GENOMIC DNA]</scope>
    <source>
        <strain evidence="1 2">AB-CW1</strain>
    </source>
</reference>